<dbReference type="EMBL" id="ML977509">
    <property type="protein sequence ID" value="KAF2128210.1"/>
    <property type="molecule type" value="Genomic_DNA"/>
</dbReference>
<reference evidence="3" key="1">
    <citation type="journal article" date="2020" name="Stud. Mycol.">
        <title>101 Dothideomycetes genomes: a test case for predicting lifestyles and emergence of pathogens.</title>
        <authorList>
            <person name="Haridas S."/>
            <person name="Albert R."/>
            <person name="Binder M."/>
            <person name="Bloem J."/>
            <person name="Labutti K."/>
            <person name="Salamov A."/>
            <person name="Andreopoulos B."/>
            <person name="Baker S."/>
            <person name="Barry K."/>
            <person name="Bills G."/>
            <person name="Bluhm B."/>
            <person name="Cannon C."/>
            <person name="Castanera R."/>
            <person name="Culley D."/>
            <person name="Daum C."/>
            <person name="Ezra D."/>
            <person name="Gonzalez J."/>
            <person name="Henrissat B."/>
            <person name="Kuo A."/>
            <person name="Liang C."/>
            <person name="Lipzen A."/>
            <person name="Lutzoni F."/>
            <person name="Magnuson J."/>
            <person name="Mondo S."/>
            <person name="Nolan M."/>
            <person name="Ohm R."/>
            <person name="Pangilinan J."/>
            <person name="Park H.-J."/>
            <person name="Ramirez L."/>
            <person name="Alfaro M."/>
            <person name="Sun H."/>
            <person name="Tritt A."/>
            <person name="Yoshinaga Y."/>
            <person name="Zwiers L.-H."/>
            <person name="Turgeon B."/>
            <person name="Goodwin S."/>
            <person name="Spatafora J."/>
            <person name="Crous P."/>
            <person name="Grigoriev I."/>
        </authorList>
    </citation>
    <scope>NUCLEOTIDE SEQUENCE</scope>
    <source>
        <strain evidence="3">CBS 119687</strain>
    </source>
</reference>
<evidence type="ECO:0000256" key="1">
    <source>
        <dbReference type="SAM" id="MobiDB-lite"/>
    </source>
</evidence>
<evidence type="ECO:0000256" key="2">
    <source>
        <dbReference type="SAM" id="Phobius"/>
    </source>
</evidence>
<keyword evidence="2" id="KW-0472">Membrane</keyword>
<accession>A0A6A6A8P6</accession>
<keyword evidence="2" id="KW-1133">Transmembrane helix</keyword>
<sequence>MSTTSTSSSRRTSTTHTTLSRTTRNTHTSLPEFTLISLDSATPTPSATLTSTSVAADTTSPATFSSDVNPNEAELLGAVQEPTGQLSKTAAAGVGVGVAVFILLFIAVGFWFFKIRSKRLASRPRSPSNVTSFTVDNDQKTLVPSMPNSPRHPTFDPEMSLPAEFYAGLRRTTDGQRNNGDGVATAMEEVTGDNGLTATEKALPPAPTQERLFALNVNINKSMLFDEEAARMVRDSTRQREPIPRWRFKEVLPPVPGEARVLIAQQPVSSIYSSEFELDRMPTLNEPPRIYSTIYDDDKTDDEPQLQGRRISALSRLERGGPPLPFSFALPDLQPPSPSFSFRSYDWYQDIISDQAATDSPTTPHLPHRNPARAINPLAINPPTPHMSLLPAPLSPGFPKTTSLLHPNSAATSLLSPTNANFRLSPTVYQQPPPSRSSPVLVQEFVPPPSPLQNIMQQSARSSRALSQKTQMTHNSRSWLPDEGVYLPNDDGSPDSFEMFVRRPSRADSYSPLA</sequence>
<evidence type="ECO:0000313" key="4">
    <source>
        <dbReference type="Proteomes" id="UP000799771"/>
    </source>
</evidence>
<feature type="region of interest" description="Disordered" evidence="1">
    <location>
        <begin position="44"/>
        <end position="68"/>
    </location>
</feature>
<organism evidence="3 4">
    <name type="scientific">Dothidotthia symphoricarpi CBS 119687</name>
    <dbReference type="NCBI Taxonomy" id="1392245"/>
    <lineage>
        <taxon>Eukaryota</taxon>
        <taxon>Fungi</taxon>
        <taxon>Dikarya</taxon>
        <taxon>Ascomycota</taxon>
        <taxon>Pezizomycotina</taxon>
        <taxon>Dothideomycetes</taxon>
        <taxon>Pleosporomycetidae</taxon>
        <taxon>Pleosporales</taxon>
        <taxon>Dothidotthiaceae</taxon>
        <taxon>Dothidotthia</taxon>
    </lineage>
</organism>
<feature type="region of interest" description="Disordered" evidence="1">
    <location>
        <begin position="460"/>
        <end position="514"/>
    </location>
</feature>
<protein>
    <submittedName>
        <fullName evidence="3">Uncharacterized protein</fullName>
    </submittedName>
</protein>
<feature type="region of interest" description="Disordered" evidence="1">
    <location>
        <begin position="1"/>
        <end position="25"/>
    </location>
</feature>
<dbReference type="Proteomes" id="UP000799771">
    <property type="component" value="Unassembled WGS sequence"/>
</dbReference>
<name>A0A6A6A8P6_9PLEO</name>
<evidence type="ECO:0000313" key="3">
    <source>
        <dbReference type="EMBL" id="KAF2128210.1"/>
    </source>
</evidence>
<dbReference type="RefSeq" id="XP_033522599.1">
    <property type="nucleotide sequence ID" value="XM_033668425.1"/>
</dbReference>
<gene>
    <name evidence="3" type="ORF">P153DRAFT_368081</name>
</gene>
<dbReference type="GeneID" id="54408857"/>
<feature type="transmembrane region" description="Helical" evidence="2">
    <location>
        <begin position="90"/>
        <end position="113"/>
    </location>
</feature>
<proteinExistence type="predicted"/>
<keyword evidence="4" id="KW-1185">Reference proteome</keyword>
<feature type="compositionally biased region" description="Low complexity" evidence="1">
    <location>
        <begin position="44"/>
        <end position="63"/>
    </location>
</feature>
<dbReference type="OrthoDB" id="3795730at2759"/>
<keyword evidence="2" id="KW-0812">Transmembrane</keyword>
<dbReference type="AlphaFoldDB" id="A0A6A6A8P6"/>
<feature type="compositionally biased region" description="Polar residues" evidence="1">
    <location>
        <begin position="469"/>
        <end position="478"/>
    </location>
</feature>